<proteinExistence type="predicted"/>
<dbReference type="EMBL" id="LXQA011347734">
    <property type="protein sequence ID" value="MCI94116.1"/>
    <property type="molecule type" value="Genomic_DNA"/>
</dbReference>
<protein>
    <submittedName>
        <fullName evidence="1">Uncharacterized protein</fullName>
    </submittedName>
</protein>
<name>A0A392W110_9FABA</name>
<organism evidence="1 2">
    <name type="scientific">Trifolium medium</name>
    <dbReference type="NCBI Taxonomy" id="97028"/>
    <lineage>
        <taxon>Eukaryota</taxon>
        <taxon>Viridiplantae</taxon>
        <taxon>Streptophyta</taxon>
        <taxon>Embryophyta</taxon>
        <taxon>Tracheophyta</taxon>
        <taxon>Spermatophyta</taxon>
        <taxon>Magnoliopsida</taxon>
        <taxon>eudicotyledons</taxon>
        <taxon>Gunneridae</taxon>
        <taxon>Pentapetalae</taxon>
        <taxon>rosids</taxon>
        <taxon>fabids</taxon>
        <taxon>Fabales</taxon>
        <taxon>Fabaceae</taxon>
        <taxon>Papilionoideae</taxon>
        <taxon>50 kb inversion clade</taxon>
        <taxon>NPAAA clade</taxon>
        <taxon>Hologalegina</taxon>
        <taxon>IRL clade</taxon>
        <taxon>Trifolieae</taxon>
        <taxon>Trifolium</taxon>
    </lineage>
</organism>
<evidence type="ECO:0000313" key="1">
    <source>
        <dbReference type="EMBL" id="MCI94116.1"/>
    </source>
</evidence>
<reference evidence="1 2" key="1">
    <citation type="journal article" date="2018" name="Front. Plant Sci.">
        <title>Red Clover (Trifolium pratense) and Zigzag Clover (T. medium) - A Picture of Genomic Similarities and Differences.</title>
        <authorList>
            <person name="Dluhosova J."/>
            <person name="Istvanek J."/>
            <person name="Nedelnik J."/>
            <person name="Repkova J."/>
        </authorList>
    </citation>
    <scope>NUCLEOTIDE SEQUENCE [LARGE SCALE GENOMIC DNA]</scope>
    <source>
        <strain evidence="2">cv. 10/8</strain>
        <tissue evidence="1">Leaf</tissue>
    </source>
</reference>
<evidence type="ECO:0000313" key="2">
    <source>
        <dbReference type="Proteomes" id="UP000265520"/>
    </source>
</evidence>
<comment type="caution">
    <text evidence="1">The sequence shown here is derived from an EMBL/GenBank/DDBJ whole genome shotgun (WGS) entry which is preliminary data.</text>
</comment>
<dbReference type="AlphaFoldDB" id="A0A392W110"/>
<feature type="non-terminal residue" evidence="1">
    <location>
        <position position="44"/>
    </location>
</feature>
<keyword evidence="2" id="KW-1185">Reference proteome</keyword>
<accession>A0A392W110</accession>
<sequence>MEGILSGSCASRRLIWRIAQLNQAYQDEPLEVARRAGWFGATRR</sequence>
<dbReference type="Proteomes" id="UP000265520">
    <property type="component" value="Unassembled WGS sequence"/>
</dbReference>